<dbReference type="Pfam" id="PF13356">
    <property type="entry name" value="Arm-DNA-bind_3"/>
    <property type="match status" value="1"/>
</dbReference>
<keyword evidence="3" id="KW-0238">DNA-binding</keyword>
<dbReference type="Gene3D" id="3.30.160.390">
    <property type="entry name" value="Integrase, DNA-binding domain"/>
    <property type="match status" value="1"/>
</dbReference>
<keyword evidence="2" id="KW-0229">DNA integration</keyword>
<sequence>MFNVKSIPTLPIGIHCYERGVYLRVTTHSRSWLYKYQLNGKRRELGLGSATQPLSAVLAKVAPLKALVAQGIDPKDQIAREKAEKKAAEVKAAMPTFSEYVDHAFEKILYLRGFTGAKTEVAWRCDIGVLKGAFGKQRLDAIHRDDVASFLRQWWTTKPRRGKDLRMRLYGILNVAKGEGLIQSNPAEWKGCLDASLPPMGLVRRSMPEKHHTAITPEELRELIGKLWMEDRVSSLAVVFGALTAGRANEYIKGKWDEIDLEEKTFSVPQERRKDKKPYPHVVPLTRQLLRLIDRLDTSGDYLFQGRGRSAIDQGTALYAIKHASGRADMTLHGMRSTFSDWGAKNEKNFLVSEKQLMHAVGNNVFRAYQRDDLLEQRRKLMQEWADYLLPNV</sequence>
<comment type="similarity">
    <text evidence="1">Belongs to the 'phage' integrase family.</text>
</comment>
<dbReference type="InterPro" id="IPR011010">
    <property type="entry name" value="DNA_brk_join_enz"/>
</dbReference>
<gene>
    <name evidence="6" type="ORF">HMPREF9465_01242</name>
</gene>
<dbReference type="GO" id="GO:0006310">
    <property type="term" value="P:DNA recombination"/>
    <property type="evidence" value="ECO:0007669"/>
    <property type="project" value="UniProtKB-KW"/>
</dbReference>
<dbReference type="eggNOG" id="COG0582">
    <property type="taxonomic scope" value="Bacteria"/>
</dbReference>
<dbReference type="GO" id="GO:0015074">
    <property type="term" value="P:DNA integration"/>
    <property type="evidence" value="ECO:0007669"/>
    <property type="project" value="UniProtKB-KW"/>
</dbReference>
<organism evidence="6 7">
    <name type="scientific">Sutterella wadsworthensis 2_1_59BFAA</name>
    <dbReference type="NCBI Taxonomy" id="742823"/>
    <lineage>
        <taxon>Bacteria</taxon>
        <taxon>Pseudomonadati</taxon>
        <taxon>Pseudomonadota</taxon>
        <taxon>Betaproteobacteria</taxon>
        <taxon>Burkholderiales</taxon>
        <taxon>Sutterellaceae</taxon>
        <taxon>Sutterella</taxon>
    </lineage>
</organism>
<protein>
    <recommendedName>
        <fullName evidence="5">Tyr recombinase domain-containing protein</fullName>
    </recommendedName>
</protein>
<evidence type="ECO:0000313" key="7">
    <source>
        <dbReference type="Proteomes" id="UP000005835"/>
    </source>
</evidence>
<dbReference type="PANTHER" id="PTHR30629:SF2">
    <property type="entry name" value="PROPHAGE INTEGRASE INTS-RELATED"/>
    <property type="match status" value="1"/>
</dbReference>
<dbReference type="OrthoDB" id="9775880at2"/>
<dbReference type="PROSITE" id="PS51898">
    <property type="entry name" value="TYR_RECOMBINASE"/>
    <property type="match status" value="1"/>
</dbReference>
<name>K1JTY1_9BURK</name>
<dbReference type="InterPro" id="IPR038488">
    <property type="entry name" value="Integrase_DNA-bd_sf"/>
</dbReference>
<dbReference type="SUPFAM" id="SSF56349">
    <property type="entry name" value="DNA breaking-rejoining enzymes"/>
    <property type="match status" value="1"/>
</dbReference>
<dbReference type="Gene3D" id="1.10.150.130">
    <property type="match status" value="1"/>
</dbReference>
<dbReference type="AlphaFoldDB" id="K1JTY1"/>
<evidence type="ECO:0000259" key="5">
    <source>
        <dbReference type="PROSITE" id="PS51898"/>
    </source>
</evidence>
<proteinExistence type="inferred from homology"/>
<evidence type="ECO:0000256" key="1">
    <source>
        <dbReference type="ARBA" id="ARBA00008857"/>
    </source>
</evidence>
<dbReference type="RefSeq" id="WP_005435182.1">
    <property type="nucleotide sequence ID" value="NZ_JH815516.1"/>
</dbReference>
<dbReference type="Proteomes" id="UP000005835">
    <property type="component" value="Unassembled WGS sequence"/>
</dbReference>
<accession>K1JTY1</accession>
<dbReference type="InterPro" id="IPR013762">
    <property type="entry name" value="Integrase-like_cat_sf"/>
</dbReference>
<reference evidence="6 7" key="1">
    <citation type="submission" date="2012-05" db="EMBL/GenBank/DDBJ databases">
        <title>The Genome Sequence of Sutterella wadsworthensis 2_1_59BFAA.</title>
        <authorList>
            <consortium name="The Broad Institute Genome Sequencing Platform"/>
            <person name="Earl A."/>
            <person name="Ward D."/>
            <person name="Feldgarden M."/>
            <person name="Gevers D."/>
            <person name="Daigneault M."/>
            <person name="Strauss J."/>
            <person name="Allen-Vercoe E."/>
            <person name="Walker B."/>
            <person name="Young S.K."/>
            <person name="Zeng Q."/>
            <person name="Gargeya S."/>
            <person name="Fitzgerald M."/>
            <person name="Haas B."/>
            <person name="Abouelleil A."/>
            <person name="Alvarado L."/>
            <person name="Arachchi H.M."/>
            <person name="Berlin A.M."/>
            <person name="Chapman S.B."/>
            <person name="Goldberg J."/>
            <person name="Griggs A."/>
            <person name="Gujja S."/>
            <person name="Hansen M."/>
            <person name="Howarth C."/>
            <person name="Imamovic A."/>
            <person name="Larimer J."/>
            <person name="McCowen C."/>
            <person name="Montmayeur A."/>
            <person name="Murphy C."/>
            <person name="Neiman D."/>
            <person name="Pearson M."/>
            <person name="Priest M."/>
            <person name="Roberts A."/>
            <person name="Saif S."/>
            <person name="Shea T."/>
            <person name="Sisk P."/>
            <person name="Sykes S."/>
            <person name="Wortman J."/>
            <person name="Nusbaum C."/>
            <person name="Birren B."/>
        </authorList>
    </citation>
    <scope>NUCLEOTIDE SEQUENCE [LARGE SCALE GENOMIC DNA]</scope>
    <source>
        <strain evidence="6 7">2_1_59BFAA</strain>
    </source>
</reference>
<dbReference type="CDD" id="cd00801">
    <property type="entry name" value="INT_P4_C"/>
    <property type="match status" value="1"/>
</dbReference>
<dbReference type="HOGENOM" id="CLU_027562_0_2_4"/>
<dbReference type="Gene3D" id="1.10.443.10">
    <property type="entry name" value="Intergrase catalytic core"/>
    <property type="match status" value="1"/>
</dbReference>
<dbReference type="GO" id="GO:0003677">
    <property type="term" value="F:DNA binding"/>
    <property type="evidence" value="ECO:0007669"/>
    <property type="project" value="UniProtKB-KW"/>
</dbReference>
<evidence type="ECO:0000313" key="6">
    <source>
        <dbReference type="EMBL" id="EKB31137.1"/>
    </source>
</evidence>
<keyword evidence="7" id="KW-1185">Reference proteome</keyword>
<evidence type="ECO:0000256" key="4">
    <source>
        <dbReference type="ARBA" id="ARBA00023172"/>
    </source>
</evidence>
<evidence type="ECO:0000256" key="3">
    <source>
        <dbReference type="ARBA" id="ARBA00023125"/>
    </source>
</evidence>
<dbReference type="EMBL" id="ADMG01000031">
    <property type="protein sequence ID" value="EKB31137.1"/>
    <property type="molecule type" value="Genomic_DNA"/>
</dbReference>
<comment type="caution">
    <text evidence="6">The sequence shown here is derived from an EMBL/GenBank/DDBJ whole genome shotgun (WGS) entry which is preliminary data.</text>
</comment>
<dbReference type="InterPro" id="IPR010998">
    <property type="entry name" value="Integrase_recombinase_N"/>
</dbReference>
<dbReference type="PATRIC" id="fig|742823.3.peg.1235"/>
<dbReference type="InterPro" id="IPR002104">
    <property type="entry name" value="Integrase_catalytic"/>
</dbReference>
<dbReference type="STRING" id="742823.HMPREF9465_01242"/>
<feature type="domain" description="Tyr recombinase" evidence="5">
    <location>
        <begin position="210"/>
        <end position="382"/>
    </location>
</feature>
<dbReference type="Pfam" id="PF00589">
    <property type="entry name" value="Phage_integrase"/>
    <property type="match status" value="1"/>
</dbReference>
<evidence type="ECO:0000256" key="2">
    <source>
        <dbReference type="ARBA" id="ARBA00022908"/>
    </source>
</evidence>
<dbReference type="InterPro" id="IPR025166">
    <property type="entry name" value="Integrase_DNA_bind_dom"/>
</dbReference>
<dbReference type="InterPro" id="IPR050808">
    <property type="entry name" value="Phage_Integrase"/>
</dbReference>
<dbReference type="PANTHER" id="PTHR30629">
    <property type="entry name" value="PROPHAGE INTEGRASE"/>
    <property type="match status" value="1"/>
</dbReference>
<keyword evidence="4" id="KW-0233">DNA recombination</keyword>